<name>A0ABP4GKZ9_9MICO</name>
<evidence type="ECO:0000313" key="1">
    <source>
        <dbReference type="EMBL" id="GAA1228458.1"/>
    </source>
</evidence>
<organism evidence="1 2">
    <name type="scientific">Rhodoglobus aureus</name>
    <dbReference type="NCBI Taxonomy" id="191497"/>
    <lineage>
        <taxon>Bacteria</taxon>
        <taxon>Bacillati</taxon>
        <taxon>Actinomycetota</taxon>
        <taxon>Actinomycetes</taxon>
        <taxon>Micrococcales</taxon>
        <taxon>Microbacteriaceae</taxon>
        <taxon>Rhodoglobus</taxon>
    </lineage>
</organism>
<gene>
    <name evidence="1" type="ORF">GCM10009655_28840</name>
</gene>
<accession>A0ABP4GKZ9</accession>
<comment type="caution">
    <text evidence="1">The sequence shown here is derived from an EMBL/GenBank/DDBJ whole genome shotgun (WGS) entry which is preliminary data.</text>
</comment>
<keyword evidence="2" id="KW-1185">Reference proteome</keyword>
<dbReference type="EMBL" id="BAAAKW010000071">
    <property type="protein sequence ID" value="GAA1228458.1"/>
    <property type="molecule type" value="Genomic_DNA"/>
</dbReference>
<sequence length="179" mass="20570">MADYRKILVLVLGGHSYREVVEIAGCSHRDVVRVRQEVQEWGLTSAVAVSDTELAQWFPDGRRRVSEEYNQPDLSRVLASMKQNRHFTLLLAWRRYVDTKDAGKKYGYSQLFCALFTDYLRTYDLVAVLRHEPGWAMLVDWARDTMDVVDTVTGEVPARCCSSRCCRSRARCSAAPMRI</sequence>
<dbReference type="Proteomes" id="UP001500943">
    <property type="component" value="Unassembled WGS sequence"/>
</dbReference>
<dbReference type="RefSeq" id="WP_343926886.1">
    <property type="nucleotide sequence ID" value="NZ_BAAAKW010000071.1"/>
</dbReference>
<protein>
    <recommendedName>
        <fullName evidence="3">Transposase</fullName>
    </recommendedName>
</protein>
<evidence type="ECO:0000313" key="2">
    <source>
        <dbReference type="Proteomes" id="UP001500943"/>
    </source>
</evidence>
<proteinExistence type="predicted"/>
<evidence type="ECO:0008006" key="3">
    <source>
        <dbReference type="Google" id="ProtNLM"/>
    </source>
</evidence>
<reference evidence="2" key="1">
    <citation type="journal article" date="2019" name="Int. J. Syst. Evol. Microbiol.">
        <title>The Global Catalogue of Microorganisms (GCM) 10K type strain sequencing project: providing services to taxonomists for standard genome sequencing and annotation.</title>
        <authorList>
            <consortium name="The Broad Institute Genomics Platform"/>
            <consortium name="The Broad Institute Genome Sequencing Center for Infectious Disease"/>
            <person name="Wu L."/>
            <person name="Ma J."/>
        </authorList>
    </citation>
    <scope>NUCLEOTIDE SEQUENCE [LARGE SCALE GENOMIC DNA]</scope>
    <source>
        <strain evidence="2">JCM 12762</strain>
    </source>
</reference>